<sequence length="59" mass="7190">MLDFIFLLFLSFSFKIKKLPKVLYLAFWRTKNVKKFVYLIFKLYLATFEILSTQLCKTK</sequence>
<reference evidence="1 2" key="1">
    <citation type="submission" date="2015-01" db="EMBL/GenBank/DDBJ databases">
        <authorList>
            <person name="MANFREDI Pablo"/>
        </authorList>
    </citation>
    <scope>NUCLEOTIDE SEQUENCE [LARGE SCALE GENOMIC DNA]</scope>
    <source>
        <strain evidence="1 2">Ccy74</strain>
    </source>
</reference>
<accession>A0A0B7HF78</accession>
<protein>
    <submittedName>
        <fullName evidence="1">Uncharacterized protein</fullName>
    </submittedName>
</protein>
<organism evidence="1 2">
    <name type="scientific">Capnocytophaga cynodegmi</name>
    <dbReference type="NCBI Taxonomy" id="28189"/>
    <lineage>
        <taxon>Bacteria</taxon>
        <taxon>Pseudomonadati</taxon>
        <taxon>Bacteroidota</taxon>
        <taxon>Flavobacteriia</taxon>
        <taxon>Flavobacteriales</taxon>
        <taxon>Flavobacteriaceae</taxon>
        <taxon>Capnocytophaga</taxon>
    </lineage>
</organism>
<gene>
    <name evidence="1" type="ORF">CCYN74_100081</name>
</gene>
<evidence type="ECO:0000313" key="2">
    <source>
        <dbReference type="Proteomes" id="UP000038083"/>
    </source>
</evidence>
<name>A0A0B7HF78_9FLAO</name>
<dbReference type="AlphaFoldDB" id="A0A0B7HF78"/>
<evidence type="ECO:0000313" key="1">
    <source>
        <dbReference type="EMBL" id="CEN34195.1"/>
    </source>
</evidence>
<dbReference type="Proteomes" id="UP000038083">
    <property type="component" value="Unassembled WGS sequence"/>
</dbReference>
<dbReference type="EMBL" id="CDOG01000002">
    <property type="protein sequence ID" value="CEN34195.1"/>
    <property type="molecule type" value="Genomic_DNA"/>
</dbReference>
<proteinExistence type="predicted"/>